<comment type="caution">
    <text evidence="3">The sequence shown here is derived from an EMBL/GenBank/DDBJ whole genome shotgun (WGS) entry which is preliminary data.</text>
</comment>
<dbReference type="SUPFAM" id="SSF52343">
    <property type="entry name" value="Ferredoxin reductase-like, C-terminal NADP-linked domain"/>
    <property type="match status" value="1"/>
</dbReference>
<dbReference type="GO" id="GO:0006879">
    <property type="term" value="P:intracellular iron ion homeostasis"/>
    <property type="evidence" value="ECO:0007669"/>
    <property type="project" value="TreeGrafter"/>
</dbReference>
<evidence type="ECO:0000256" key="1">
    <source>
        <dbReference type="ARBA" id="ARBA00022448"/>
    </source>
</evidence>
<keyword evidence="1" id="KW-0813">Transport</keyword>
<name>A0A8H3I9E2_9LECA</name>
<dbReference type="Pfam" id="PF08022">
    <property type="entry name" value="FAD_binding_8"/>
    <property type="match status" value="1"/>
</dbReference>
<dbReference type="InterPro" id="IPR051410">
    <property type="entry name" value="Ferric/Cupric_Reductase"/>
</dbReference>
<dbReference type="PROSITE" id="PS51384">
    <property type="entry name" value="FAD_FR"/>
    <property type="match status" value="1"/>
</dbReference>
<dbReference type="GO" id="GO:0006826">
    <property type="term" value="P:iron ion transport"/>
    <property type="evidence" value="ECO:0007669"/>
    <property type="project" value="TreeGrafter"/>
</dbReference>
<reference evidence="3" key="1">
    <citation type="submission" date="2021-03" db="EMBL/GenBank/DDBJ databases">
        <authorList>
            <person name="Tagirdzhanova G."/>
        </authorList>
    </citation>
    <scope>NUCLEOTIDE SEQUENCE</scope>
</reference>
<proteinExistence type="predicted"/>
<dbReference type="GO" id="GO:0005886">
    <property type="term" value="C:plasma membrane"/>
    <property type="evidence" value="ECO:0007669"/>
    <property type="project" value="TreeGrafter"/>
</dbReference>
<dbReference type="PANTHER" id="PTHR32361:SF9">
    <property type="entry name" value="FERRIC REDUCTASE TRANSMEMBRANE COMPONENT 3-RELATED"/>
    <property type="match status" value="1"/>
</dbReference>
<dbReference type="PANTHER" id="PTHR32361">
    <property type="entry name" value="FERRIC/CUPRIC REDUCTASE TRANSMEMBRANE COMPONENT"/>
    <property type="match status" value="1"/>
</dbReference>
<dbReference type="AlphaFoldDB" id="A0A8H3I9E2"/>
<dbReference type="OrthoDB" id="17725at2759"/>
<dbReference type="CDD" id="cd06186">
    <property type="entry name" value="NOX_Duox_like_FAD_NADP"/>
    <property type="match status" value="1"/>
</dbReference>
<gene>
    <name evidence="3" type="ORF">HETSPECPRED_004109</name>
</gene>
<evidence type="ECO:0000259" key="2">
    <source>
        <dbReference type="PROSITE" id="PS51384"/>
    </source>
</evidence>
<dbReference type="GO" id="GO:0000293">
    <property type="term" value="F:ferric-chelate reductase activity"/>
    <property type="evidence" value="ECO:0007669"/>
    <property type="project" value="TreeGrafter"/>
</dbReference>
<evidence type="ECO:0000313" key="4">
    <source>
        <dbReference type="Proteomes" id="UP000664521"/>
    </source>
</evidence>
<dbReference type="InterPro" id="IPR013112">
    <property type="entry name" value="FAD-bd_8"/>
</dbReference>
<keyword evidence="4" id="KW-1185">Reference proteome</keyword>
<protein>
    <recommendedName>
        <fullName evidence="2">FAD-binding FR-type domain-containing protein</fullName>
    </recommendedName>
</protein>
<evidence type="ECO:0000313" key="3">
    <source>
        <dbReference type="EMBL" id="CAF9919762.1"/>
    </source>
</evidence>
<accession>A0A8H3I9E2</accession>
<dbReference type="GO" id="GO:0015677">
    <property type="term" value="P:copper ion import"/>
    <property type="evidence" value="ECO:0007669"/>
    <property type="project" value="TreeGrafter"/>
</dbReference>
<sequence length="278" mass="30388">MTLKSHTTQASLEIMEDRSTVTVRALSPLQTPDGLRGLLQKPGVSGGWKSTEHVFLSVPSLAKKHWLQAHPFTIASRAPSESQPDACLELIIRAQDGFSNDILQYAKGHTHTTVRLDGPYGSQSSVRMLRDSDLAVVISGGSGIAVGRPLVWSVLDSQSKIHMEAQPEVSSLKKILLIWVVRHQSHRSWISQDEIRNLRQYGVDVVIPPPTETHGHPSIHEYVTNWIGSHGAGILSSPQEVGIVCSGPDGMNRGVRNLASALISKGHQISVEIEKFGW</sequence>
<dbReference type="EMBL" id="CAJPDS010000024">
    <property type="protein sequence ID" value="CAF9919762.1"/>
    <property type="molecule type" value="Genomic_DNA"/>
</dbReference>
<feature type="domain" description="FAD-binding FR-type" evidence="2">
    <location>
        <begin position="16"/>
        <end position="126"/>
    </location>
</feature>
<dbReference type="InterPro" id="IPR017927">
    <property type="entry name" value="FAD-bd_FR_type"/>
</dbReference>
<dbReference type="Gene3D" id="3.40.50.80">
    <property type="entry name" value="Nucleotide-binding domain of ferredoxin-NADP reductase (FNR) module"/>
    <property type="match status" value="1"/>
</dbReference>
<organism evidence="3 4">
    <name type="scientific">Heterodermia speciosa</name>
    <dbReference type="NCBI Taxonomy" id="116794"/>
    <lineage>
        <taxon>Eukaryota</taxon>
        <taxon>Fungi</taxon>
        <taxon>Dikarya</taxon>
        <taxon>Ascomycota</taxon>
        <taxon>Pezizomycotina</taxon>
        <taxon>Lecanoromycetes</taxon>
        <taxon>OSLEUM clade</taxon>
        <taxon>Lecanoromycetidae</taxon>
        <taxon>Caliciales</taxon>
        <taxon>Physciaceae</taxon>
        <taxon>Heterodermia</taxon>
    </lineage>
</organism>
<dbReference type="InterPro" id="IPR039261">
    <property type="entry name" value="FNR_nucleotide-bd"/>
</dbReference>
<dbReference type="Proteomes" id="UP000664521">
    <property type="component" value="Unassembled WGS sequence"/>
</dbReference>